<gene>
    <name evidence="9" type="primary">rnfG</name>
    <name evidence="11" type="ORF">BTO08_02820</name>
</gene>
<comment type="cofactor">
    <cofactor evidence="9">
        <name>FMN</name>
        <dbReference type="ChEBI" id="CHEBI:58210"/>
    </cofactor>
</comment>
<organism evidence="11 12">
    <name type="scientific">Photobacterium angustum</name>
    <dbReference type="NCBI Taxonomy" id="661"/>
    <lineage>
        <taxon>Bacteria</taxon>
        <taxon>Pseudomonadati</taxon>
        <taxon>Pseudomonadota</taxon>
        <taxon>Gammaproteobacteria</taxon>
        <taxon>Vibrionales</taxon>
        <taxon>Vibrionaceae</taxon>
        <taxon>Photobacterium</taxon>
    </lineage>
</organism>
<keyword evidence="2 9" id="KW-0597">Phosphoprotein</keyword>
<keyword evidence="4 9" id="KW-0288">FMN</keyword>
<accession>A0A2S7VWI3</accession>
<evidence type="ECO:0000256" key="4">
    <source>
        <dbReference type="ARBA" id="ARBA00022643"/>
    </source>
</evidence>
<dbReference type="Pfam" id="PF04205">
    <property type="entry name" value="FMN_bind"/>
    <property type="match status" value="1"/>
</dbReference>
<keyword evidence="6 9" id="KW-1278">Translocase</keyword>
<dbReference type="GO" id="GO:0005886">
    <property type="term" value="C:plasma membrane"/>
    <property type="evidence" value="ECO:0007669"/>
    <property type="project" value="UniProtKB-SubCell"/>
</dbReference>
<evidence type="ECO:0000256" key="3">
    <source>
        <dbReference type="ARBA" id="ARBA00022630"/>
    </source>
</evidence>
<dbReference type="GO" id="GO:0010181">
    <property type="term" value="F:FMN binding"/>
    <property type="evidence" value="ECO:0007669"/>
    <property type="project" value="InterPro"/>
</dbReference>
<keyword evidence="9" id="KW-1003">Cell membrane</keyword>
<dbReference type="InterPro" id="IPR007329">
    <property type="entry name" value="FMN-bd"/>
</dbReference>
<dbReference type="GO" id="GO:0022900">
    <property type="term" value="P:electron transport chain"/>
    <property type="evidence" value="ECO:0007669"/>
    <property type="project" value="UniProtKB-UniRule"/>
</dbReference>
<feature type="domain" description="FMN-binding" evidence="10">
    <location>
        <begin position="101"/>
        <end position="193"/>
    </location>
</feature>
<comment type="subunit">
    <text evidence="9">The complex is composed of six subunits: RnfA, RnfB, RnfC, RnfD, RnfE and RnfG.</text>
</comment>
<keyword evidence="5 9" id="KW-0812">Transmembrane</keyword>
<dbReference type="EC" id="7.-.-.-" evidence="9"/>
<keyword evidence="1 9" id="KW-0813">Transport</keyword>
<dbReference type="PIRSF" id="PIRSF006091">
    <property type="entry name" value="E_trnsport_RnfG"/>
    <property type="match status" value="1"/>
</dbReference>
<keyword evidence="3 9" id="KW-0285">Flavoprotein</keyword>
<dbReference type="PANTHER" id="PTHR36118">
    <property type="entry name" value="ION-TRANSLOCATING OXIDOREDUCTASE COMPLEX SUBUNIT G"/>
    <property type="match status" value="1"/>
</dbReference>
<comment type="caution">
    <text evidence="11">The sequence shown here is derived from an EMBL/GenBank/DDBJ whole genome shotgun (WGS) entry which is preliminary data.</text>
</comment>
<evidence type="ECO:0000256" key="1">
    <source>
        <dbReference type="ARBA" id="ARBA00022448"/>
    </source>
</evidence>
<evidence type="ECO:0000256" key="5">
    <source>
        <dbReference type="ARBA" id="ARBA00022692"/>
    </source>
</evidence>
<dbReference type="RefSeq" id="WP_105059811.1">
    <property type="nucleotide sequence ID" value="NZ_MSCJ01000001.1"/>
</dbReference>
<evidence type="ECO:0000259" key="10">
    <source>
        <dbReference type="SMART" id="SM00900"/>
    </source>
</evidence>
<evidence type="ECO:0000256" key="7">
    <source>
        <dbReference type="ARBA" id="ARBA00022982"/>
    </source>
</evidence>
<sequence>MFNAMKKNGAILAIFACLATALVALTNYLTEDRIAEQQRLQLLDTLNQVIPVANHDNLLYKSCTLVRDHKRLGTLAQMPAYIAKKDNKPVGVAIEGIAPDGYSGAIKIIVGLDMKGVITGVRVLQQNETPGLGDKIETTVSNWIYSFNGKRVNGDNDPSFKVRKDGGEFDQFTGATITPRAVVKAVKNISLYWDQNQDKIINQPLDCAGE</sequence>
<dbReference type="OrthoDB" id="9784165at2"/>
<comment type="similarity">
    <text evidence="9">Belongs to the RnfG family.</text>
</comment>
<dbReference type="PANTHER" id="PTHR36118:SF1">
    <property type="entry name" value="ION-TRANSLOCATING OXIDOREDUCTASE COMPLEX SUBUNIT G"/>
    <property type="match status" value="1"/>
</dbReference>
<evidence type="ECO:0000313" key="12">
    <source>
        <dbReference type="Proteomes" id="UP000238730"/>
    </source>
</evidence>
<comment type="subcellular location">
    <subcellularLocation>
        <location evidence="9">Cell inner membrane</location>
        <topology evidence="9">Single-pass membrane protein</topology>
    </subcellularLocation>
</comment>
<proteinExistence type="inferred from homology"/>
<dbReference type="SMART" id="SM00900">
    <property type="entry name" value="FMN_bind"/>
    <property type="match status" value="1"/>
</dbReference>
<evidence type="ECO:0000256" key="8">
    <source>
        <dbReference type="ARBA" id="ARBA00022989"/>
    </source>
</evidence>
<feature type="modified residue" description="FMN phosphoryl threonine" evidence="9">
    <location>
        <position position="176"/>
    </location>
</feature>
<evidence type="ECO:0000256" key="9">
    <source>
        <dbReference type="HAMAP-Rule" id="MF_00479"/>
    </source>
</evidence>
<keyword evidence="9" id="KW-0472">Membrane</keyword>
<name>A0A2S7VWI3_PHOAN</name>
<dbReference type="HAMAP" id="MF_00479">
    <property type="entry name" value="RsxG_RnfG"/>
    <property type="match status" value="1"/>
</dbReference>
<keyword evidence="8 9" id="KW-1133">Transmembrane helix</keyword>
<dbReference type="GO" id="GO:0009055">
    <property type="term" value="F:electron transfer activity"/>
    <property type="evidence" value="ECO:0007669"/>
    <property type="project" value="InterPro"/>
</dbReference>
<protein>
    <recommendedName>
        <fullName evidence="9">Ion-translocating oxidoreductase complex subunit G</fullName>
        <ecNumber evidence="9">7.-.-.-</ecNumber>
    </recommendedName>
    <alternativeName>
        <fullName evidence="9">Rnf electron transport complex subunit G</fullName>
    </alternativeName>
</protein>
<keyword evidence="7 9" id="KW-0249">Electron transport</keyword>
<evidence type="ECO:0000256" key="2">
    <source>
        <dbReference type="ARBA" id="ARBA00022553"/>
    </source>
</evidence>
<dbReference type="EMBL" id="MSCJ01000001">
    <property type="protein sequence ID" value="PQJ66431.1"/>
    <property type="molecule type" value="Genomic_DNA"/>
</dbReference>
<dbReference type="NCBIfam" id="TIGR01947">
    <property type="entry name" value="rnfG"/>
    <property type="match status" value="1"/>
</dbReference>
<evidence type="ECO:0000256" key="6">
    <source>
        <dbReference type="ARBA" id="ARBA00022967"/>
    </source>
</evidence>
<reference evidence="11 12" key="1">
    <citation type="submission" date="2016-12" db="EMBL/GenBank/DDBJ databases">
        <title>Diversity of luminous bacteria.</title>
        <authorList>
            <person name="Yoshizawa S."/>
            <person name="Kogure K."/>
        </authorList>
    </citation>
    <scope>NUCLEOTIDE SEQUENCE [LARGE SCALE GENOMIC DNA]</scope>
    <source>
        <strain evidence="11 12">LC1-200</strain>
    </source>
</reference>
<evidence type="ECO:0000313" key="11">
    <source>
        <dbReference type="EMBL" id="PQJ66431.1"/>
    </source>
</evidence>
<dbReference type="InterPro" id="IPR010209">
    <property type="entry name" value="Ion_transpt_RnfG/RsxG"/>
</dbReference>
<dbReference type="AlphaFoldDB" id="A0A2S7VWI3"/>
<dbReference type="Proteomes" id="UP000238730">
    <property type="component" value="Unassembled WGS sequence"/>
</dbReference>
<comment type="function">
    <text evidence="9">Part of a membrane-bound complex that couples electron transfer with translocation of ions across the membrane.</text>
</comment>
<dbReference type="NCBIfam" id="NF002519">
    <property type="entry name" value="PRK01908.1"/>
    <property type="match status" value="1"/>
</dbReference>
<keyword evidence="9" id="KW-0997">Cell inner membrane</keyword>